<protein>
    <submittedName>
        <fullName evidence="1">Uncharacterized protein</fullName>
    </submittedName>
</protein>
<reference evidence="1 2" key="1">
    <citation type="submission" date="2016-03" db="EMBL/GenBank/DDBJ databases">
        <title>Whole genome sequencing of Grifola frondosa 9006-11.</title>
        <authorList>
            <person name="Min B."/>
            <person name="Park H."/>
            <person name="Kim J.-G."/>
            <person name="Cho H."/>
            <person name="Oh Y.-L."/>
            <person name="Kong W.-S."/>
            <person name="Choi I.-G."/>
        </authorList>
    </citation>
    <scope>NUCLEOTIDE SEQUENCE [LARGE SCALE GENOMIC DNA]</scope>
    <source>
        <strain evidence="1 2">9006-11</strain>
    </source>
</reference>
<sequence length="110" mass="11716">MPASDAVQHSQWGACGLNAFNRVFQSFPIPASQVVVLDLPIFPFNSYLFRGLDGVSEKNSKSHGTPELSLPIAGRSGSSTCTIAALYVDTTQHHGRDGIEASLPTSTRPS</sequence>
<accession>A0A1C7LSP0</accession>
<dbReference type="AlphaFoldDB" id="A0A1C7LSP0"/>
<dbReference type="EMBL" id="LUGG01000023">
    <property type="protein sequence ID" value="OBZ67861.1"/>
    <property type="molecule type" value="Genomic_DNA"/>
</dbReference>
<gene>
    <name evidence="1" type="ORF">A0H81_12381</name>
</gene>
<name>A0A1C7LSP0_GRIFR</name>
<organism evidence="1 2">
    <name type="scientific">Grifola frondosa</name>
    <name type="common">Maitake</name>
    <name type="synonym">Polyporus frondosus</name>
    <dbReference type="NCBI Taxonomy" id="5627"/>
    <lineage>
        <taxon>Eukaryota</taxon>
        <taxon>Fungi</taxon>
        <taxon>Dikarya</taxon>
        <taxon>Basidiomycota</taxon>
        <taxon>Agaricomycotina</taxon>
        <taxon>Agaricomycetes</taxon>
        <taxon>Polyporales</taxon>
        <taxon>Grifolaceae</taxon>
        <taxon>Grifola</taxon>
    </lineage>
</organism>
<evidence type="ECO:0000313" key="2">
    <source>
        <dbReference type="Proteomes" id="UP000092993"/>
    </source>
</evidence>
<dbReference type="Proteomes" id="UP000092993">
    <property type="component" value="Unassembled WGS sequence"/>
</dbReference>
<proteinExistence type="predicted"/>
<comment type="caution">
    <text evidence="1">The sequence shown here is derived from an EMBL/GenBank/DDBJ whole genome shotgun (WGS) entry which is preliminary data.</text>
</comment>
<keyword evidence="2" id="KW-1185">Reference proteome</keyword>
<evidence type="ECO:0000313" key="1">
    <source>
        <dbReference type="EMBL" id="OBZ67861.1"/>
    </source>
</evidence>